<protein>
    <recommendedName>
        <fullName evidence="3">L-tryptophan decarboxylase PsiD-like domain-containing protein</fullName>
    </recommendedName>
</protein>
<organism evidence="4 5">
    <name type="scientific">Pisolithus tinctorius Marx 270</name>
    <dbReference type="NCBI Taxonomy" id="870435"/>
    <lineage>
        <taxon>Eukaryota</taxon>
        <taxon>Fungi</taxon>
        <taxon>Dikarya</taxon>
        <taxon>Basidiomycota</taxon>
        <taxon>Agaricomycotina</taxon>
        <taxon>Agaricomycetes</taxon>
        <taxon>Agaricomycetidae</taxon>
        <taxon>Boletales</taxon>
        <taxon>Sclerodermatineae</taxon>
        <taxon>Pisolithaceae</taxon>
        <taxon>Pisolithus</taxon>
    </lineage>
</organism>
<dbReference type="PANTHER" id="PTHR10067:SF9">
    <property type="entry name" value="PHOSPHATIDYLSERINE DECARBOXYLASE FAMILY PROTEIN (AFU_ORTHOLOGUE AFUA_7G01730)"/>
    <property type="match status" value="1"/>
</dbReference>
<evidence type="ECO:0000313" key="4">
    <source>
        <dbReference type="EMBL" id="KIO14528.1"/>
    </source>
</evidence>
<dbReference type="GO" id="GO:0005739">
    <property type="term" value="C:mitochondrion"/>
    <property type="evidence" value="ECO:0007669"/>
    <property type="project" value="TreeGrafter"/>
</dbReference>
<dbReference type="GO" id="GO:0004609">
    <property type="term" value="F:phosphatidylserine decarboxylase activity"/>
    <property type="evidence" value="ECO:0007669"/>
    <property type="project" value="InterPro"/>
</dbReference>
<dbReference type="OrthoDB" id="2603239at2759"/>
<name>A0A0C3JZE3_PISTI</name>
<reference evidence="4 5" key="1">
    <citation type="submission" date="2014-04" db="EMBL/GenBank/DDBJ databases">
        <authorList>
            <consortium name="DOE Joint Genome Institute"/>
            <person name="Kuo A."/>
            <person name="Kohler A."/>
            <person name="Costa M.D."/>
            <person name="Nagy L.G."/>
            <person name="Floudas D."/>
            <person name="Copeland A."/>
            <person name="Barry K.W."/>
            <person name="Cichocki N."/>
            <person name="Veneault-Fourrey C."/>
            <person name="LaButti K."/>
            <person name="Lindquist E.A."/>
            <person name="Lipzen A."/>
            <person name="Lundell T."/>
            <person name="Morin E."/>
            <person name="Murat C."/>
            <person name="Sun H."/>
            <person name="Tunlid A."/>
            <person name="Henrissat B."/>
            <person name="Grigoriev I.V."/>
            <person name="Hibbett D.S."/>
            <person name="Martin F."/>
            <person name="Nordberg H.P."/>
            <person name="Cantor M.N."/>
            <person name="Hua S.X."/>
        </authorList>
    </citation>
    <scope>NUCLEOTIDE SEQUENCE [LARGE SCALE GENOMIC DNA]</scope>
    <source>
        <strain evidence="4 5">Marx 270</strain>
    </source>
</reference>
<dbReference type="AlphaFoldDB" id="A0A0C3JZE3"/>
<dbReference type="HOGENOM" id="CLU_033450_0_0_1"/>
<sequence>MPRTTVCRWLPKDPAAVETFVSDLLVRSRVIHGRDPKTRARVAKVGESLETAISRTGITFDLSRLRCHYRFTVGQEQVYTVRGLHPIVQEFQDYIEREGVVYAAFNEMFEQAPPPQNEDQEKIEDYVDLMEMINTNLTTAPSFGEGVSAMVAAVPYYGIISRFCNTPAGYNAFTHPGVNERFCRVFTAWHEYLTSTASTNVIHDGDGGWLSTAALNAMVQSAGGTPDQDTFDNFFICDTSDPHYGFKSYDELFVRELKAVHRAVVYPDNPAIVNSACSSTVHMLYYNLKKTDRFWIKNTPYSLNHILAEDELVDTFVNGTLIQAMLGSLDYHRWRSPVNGTVVKTRLISGATHPNPPPTYYAACLDDDHEDLDVVSRSQDFVSNISTRALIYIQAEEPVGLMCFVGVGLGEVSTCNVVVNEGQELKKGDELGQFHFGGSTHCLIFRPGVTVTPIDQDGQPLEGSKVRVGKDILIATKQP</sequence>
<feature type="domain" description="L-tryptophan decarboxylase PsiD-like" evidence="3">
    <location>
        <begin position="85"/>
        <end position="218"/>
    </location>
</feature>
<dbReference type="Pfam" id="PF12588">
    <property type="entry name" value="PSDC"/>
    <property type="match status" value="1"/>
</dbReference>
<proteinExistence type="predicted"/>
<dbReference type="GO" id="GO:0006646">
    <property type="term" value="P:phosphatidylethanolamine biosynthetic process"/>
    <property type="evidence" value="ECO:0007669"/>
    <property type="project" value="TreeGrafter"/>
</dbReference>
<evidence type="ECO:0000259" key="3">
    <source>
        <dbReference type="Pfam" id="PF12588"/>
    </source>
</evidence>
<dbReference type="EMBL" id="KN831944">
    <property type="protein sequence ID" value="KIO14528.1"/>
    <property type="molecule type" value="Genomic_DNA"/>
</dbReference>
<dbReference type="InterPro" id="IPR003817">
    <property type="entry name" value="PS_Dcarbxylase"/>
</dbReference>
<evidence type="ECO:0000256" key="2">
    <source>
        <dbReference type="ARBA" id="ARBA00023239"/>
    </source>
</evidence>
<dbReference type="InterPro" id="IPR022237">
    <property type="entry name" value="PsiD-like"/>
</dbReference>
<keyword evidence="5" id="KW-1185">Reference proteome</keyword>
<dbReference type="InParanoid" id="A0A0C3JZE3"/>
<dbReference type="Pfam" id="PF02666">
    <property type="entry name" value="PS_Dcarbxylase"/>
    <property type="match status" value="1"/>
</dbReference>
<dbReference type="STRING" id="870435.A0A0C3JZE3"/>
<keyword evidence="2" id="KW-0456">Lyase</keyword>
<evidence type="ECO:0000256" key="1">
    <source>
        <dbReference type="ARBA" id="ARBA00022793"/>
    </source>
</evidence>
<keyword evidence="1" id="KW-0210">Decarboxylase</keyword>
<dbReference type="Proteomes" id="UP000054217">
    <property type="component" value="Unassembled WGS sequence"/>
</dbReference>
<dbReference type="PANTHER" id="PTHR10067">
    <property type="entry name" value="PHOSPHATIDYLSERINE DECARBOXYLASE"/>
    <property type="match status" value="1"/>
</dbReference>
<evidence type="ECO:0000313" key="5">
    <source>
        <dbReference type="Proteomes" id="UP000054217"/>
    </source>
</evidence>
<accession>A0A0C3JZE3</accession>
<gene>
    <name evidence="4" type="ORF">M404DRAFT_176281</name>
</gene>
<reference evidence="5" key="2">
    <citation type="submission" date="2015-01" db="EMBL/GenBank/DDBJ databases">
        <title>Evolutionary Origins and Diversification of the Mycorrhizal Mutualists.</title>
        <authorList>
            <consortium name="DOE Joint Genome Institute"/>
            <consortium name="Mycorrhizal Genomics Consortium"/>
            <person name="Kohler A."/>
            <person name="Kuo A."/>
            <person name="Nagy L.G."/>
            <person name="Floudas D."/>
            <person name="Copeland A."/>
            <person name="Barry K.W."/>
            <person name="Cichocki N."/>
            <person name="Veneault-Fourrey C."/>
            <person name="LaButti K."/>
            <person name="Lindquist E.A."/>
            <person name="Lipzen A."/>
            <person name="Lundell T."/>
            <person name="Morin E."/>
            <person name="Murat C."/>
            <person name="Riley R."/>
            <person name="Ohm R."/>
            <person name="Sun H."/>
            <person name="Tunlid A."/>
            <person name="Henrissat B."/>
            <person name="Grigoriev I.V."/>
            <person name="Hibbett D.S."/>
            <person name="Martin F."/>
        </authorList>
    </citation>
    <scope>NUCLEOTIDE SEQUENCE [LARGE SCALE GENOMIC DNA]</scope>
    <source>
        <strain evidence="5">Marx 270</strain>
    </source>
</reference>